<evidence type="ECO:0000313" key="4">
    <source>
        <dbReference type="Proteomes" id="UP000054561"/>
    </source>
</evidence>
<feature type="domain" description="Plasmodium RESA N-terminal" evidence="2">
    <location>
        <begin position="215"/>
        <end position="333"/>
    </location>
</feature>
<dbReference type="OrthoDB" id="387562at2759"/>
<dbReference type="InterPro" id="IPR044885">
    <property type="entry name" value="PRESA_N_sf"/>
</dbReference>
<protein>
    <recommendedName>
        <fullName evidence="2">Plasmodium RESA N-terminal domain-containing protein</fullName>
    </recommendedName>
</protein>
<accession>A0A0D9QSY3</accession>
<name>A0A0D9QSY3_PLAFR</name>
<feature type="compositionally biased region" description="Basic and acidic residues" evidence="1">
    <location>
        <begin position="68"/>
        <end position="79"/>
    </location>
</feature>
<dbReference type="AlphaFoldDB" id="A0A0D9QSY3"/>
<proteinExistence type="predicted"/>
<feature type="compositionally biased region" description="Basic residues" evidence="1">
    <location>
        <begin position="166"/>
        <end position="178"/>
    </location>
</feature>
<feature type="region of interest" description="Disordered" evidence="1">
    <location>
        <begin position="1"/>
        <end position="136"/>
    </location>
</feature>
<dbReference type="InterPro" id="IPR019111">
    <property type="entry name" value="PRESA_N"/>
</dbReference>
<organism evidence="3 4">
    <name type="scientific">Plasmodium fragile</name>
    <dbReference type="NCBI Taxonomy" id="5857"/>
    <lineage>
        <taxon>Eukaryota</taxon>
        <taxon>Sar</taxon>
        <taxon>Alveolata</taxon>
        <taxon>Apicomplexa</taxon>
        <taxon>Aconoidasida</taxon>
        <taxon>Haemosporida</taxon>
        <taxon>Plasmodiidae</taxon>
        <taxon>Plasmodium</taxon>
        <taxon>Plasmodium (Plasmodium)</taxon>
    </lineage>
</organism>
<evidence type="ECO:0000259" key="2">
    <source>
        <dbReference type="Pfam" id="PF09687"/>
    </source>
</evidence>
<gene>
    <name evidence="3" type="ORF">AK88_00318</name>
</gene>
<keyword evidence="4" id="KW-1185">Reference proteome</keyword>
<dbReference type="PANTHER" id="PTHR36193:SF23">
    <property type="entry name" value="PHISTB DOMAIN-CONTAINING RESA-LIKE PROTEIN 1"/>
    <property type="match status" value="1"/>
</dbReference>
<feature type="compositionally biased region" description="Basic and acidic residues" evidence="1">
    <location>
        <begin position="156"/>
        <end position="165"/>
    </location>
</feature>
<sequence>MQAPPPHNTLLLSPGKDQDNKVASDQKPGKFGKPKSKIGAEGSLPPSQKYKVKTEKKEKKPKGTTVKRGTDKQTPEESNKLPGSPSGDPFKAPVVQATESLVHDQEKAPKDKTPCPRAEAKVPGPATTQESDEQVGVKRHDVLADAIYDDVSTVPKSHDALDNDNKKRKGRKQQKMGKGHTIEKYEGNVAEDREKYGIHRSIEFPYEMTCLDERLSDSEINKKLEQMEEEPHKWELLSLYWQSYRNERSKHLNQKLLNPRNNQPIKTIQKYSTTWKKCAKVVRDNFTKQHEHVNEVFYTIIEKEKLSTHEFKEILNDFRASWKQVTLKTADECMAILEAPPISAAKFSRYEGSGFFAEGENYAILGFFA</sequence>
<dbReference type="Proteomes" id="UP000054561">
    <property type="component" value="Unassembled WGS sequence"/>
</dbReference>
<feature type="compositionally biased region" description="Basic and acidic residues" evidence="1">
    <location>
        <begin position="16"/>
        <end position="28"/>
    </location>
</feature>
<dbReference type="Gene3D" id="6.10.280.180">
    <property type="entry name" value="Plasmodium RESA, N-terminal helical domain"/>
    <property type="match status" value="1"/>
</dbReference>
<dbReference type="RefSeq" id="XP_012333392.1">
    <property type="nucleotide sequence ID" value="XM_012477969.1"/>
</dbReference>
<dbReference type="EMBL" id="KQ001646">
    <property type="protein sequence ID" value="KJP90149.1"/>
    <property type="molecule type" value="Genomic_DNA"/>
</dbReference>
<evidence type="ECO:0000256" key="1">
    <source>
        <dbReference type="SAM" id="MobiDB-lite"/>
    </source>
</evidence>
<dbReference type="Pfam" id="PF09687">
    <property type="entry name" value="PRESAN"/>
    <property type="match status" value="1"/>
</dbReference>
<feature type="compositionally biased region" description="Basic and acidic residues" evidence="1">
    <location>
        <begin position="101"/>
        <end position="120"/>
    </location>
</feature>
<feature type="region of interest" description="Disordered" evidence="1">
    <location>
        <begin position="154"/>
        <end position="186"/>
    </location>
</feature>
<reference evidence="3 4" key="1">
    <citation type="submission" date="2014-03" db="EMBL/GenBank/DDBJ databases">
        <title>The Genome Sequence of Plasmodium fragile nilgiri.</title>
        <authorList>
            <consortium name="The Broad Institute Genomics Platform"/>
            <consortium name="The Broad Institute Genome Sequencing Center for Infectious Disease"/>
            <person name="Neafsey D."/>
            <person name="Duraisingh M."/>
            <person name="Young S.K."/>
            <person name="Zeng Q."/>
            <person name="Gargeya S."/>
            <person name="Abouelleil A."/>
            <person name="Alvarado L."/>
            <person name="Chapman S.B."/>
            <person name="Gainer-Dewar J."/>
            <person name="Goldberg J."/>
            <person name="Griggs A."/>
            <person name="Gujja S."/>
            <person name="Hansen M."/>
            <person name="Howarth C."/>
            <person name="Imamovic A."/>
            <person name="Larimer J."/>
            <person name="Pearson M."/>
            <person name="Poon T.W."/>
            <person name="Priest M."/>
            <person name="Roberts A."/>
            <person name="Saif S."/>
            <person name="Shea T."/>
            <person name="Sykes S."/>
            <person name="Wortman J."/>
            <person name="Nusbaum C."/>
            <person name="Birren B."/>
        </authorList>
    </citation>
    <scope>NUCLEOTIDE SEQUENCE [LARGE SCALE GENOMIC DNA]</scope>
    <source>
        <strain evidence="4">nilgiri</strain>
    </source>
</reference>
<evidence type="ECO:0000313" key="3">
    <source>
        <dbReference type="EMBL" id="KJP90149.1"/>
    </source>
</evidence>
<dbReference type="VEuPathDB" id="PlasmoDB:AK88_00318"/>
<dbReference type="PANTHER" id="PTHR36193">
    <property type="entry name" value="PHISTB DOMAIN-CONTAINING RESA-LIKE PROTEIN 1"/>
    <property type="match status" value="1"/>
</dbReference>
<dbReference type="GeneID" id="24265632"/>